<feature type="binding site" evidence="6">
    <location>
        <position position="151"/>
    </location>
    <ligand>
        <name>FAD</name>
        <dbReference type="ChEBI" id="CHEBI:57692"/>
    </ligand>
</feature>
<reference evidence="10" key="1">
    <citation type="journal article" date="2016" name="Proc. Natl. Acad. Sci. U.S.A.">
        <title>Comparative genomics of biotechnologically important yeasts.</title>
        <authorList>
            <person name="Riley R."/>
            <person name="Haridas S."/>
            <person name="Wolfe K.H."/>
            <person name="Lopes M.R."/>
            <person name="Hittinger C.T."/>
            <person name="Goeker M."/>
            <person name="Salamov A.A."/>
            <person name="Wisecaver J.H."/>
            <person name="Long T.M."/>
            <person name="Calvey C.H."/>
            <person name="Aerts A.L."/>
            <person name="Barry K.W."/>
            <person name="Choi C."/>
            <person name="Clum A."/>
            <person name="Coughlan A.Y."/>
            <person name="Deshpande S."/>
            <person name="Douglass A.P."/>
            <person name="Hanson S.J."/>
            <person name="Klenk H.-P."/>
            <person name="LaButti K.M."/>
            <person name="Lapidus A."/>
            <person name="Lindquist E.A."/>
            <person name="Lipzen A.M."/>
            <person name="Meier-Kolthoff J.P."/>
            <person name="Ohm R.A."/>
            <person name="Otillar R.P."/>
            <person name="Pangilinan J.L."/>
            <person name="Peng Y."/>
            <person name="Rokas A."/>
            <person name="Rosa C.A."/>
            <person name="Scheuner C."/>
            <person name="Sibirny A.A."/>
            <person name="Slot J.C."/>
            <person name="Stielow J.B."/>
            <person name="Sun H."/>
            <person name="Kurtzman C.P."/>
            <person name="Blackwell M."/>
            <person name="Grigoriev I.V."/>
            <person name="Jeffries T.W."/>
        </authorList>
    </citation>
    <scope>NUCLEOTIDE SEQUENCE [LARGE SCALE GENOMIC DNA]</scope>
    <source>
        <strain evidence="10">NRRL Y-1626</strain>
    </source>
</reference>
<evidence type="ECO:0000259" key="8">
    <source>
        <dbReference type="Pfam" id="PF01012"/>
    </source>
</evidence>
<dbReference type="InterPro" id="IPR014730">
    <property type="entry name" value="ETF_a/b_N"/>
</dbReference>
<dbReference type="SUPFAM" id="SSF52467">
    <property type="entry name" value="DHS-like NAD/FAD-binding domain"/>
    <property type="match status" value="1"/>
</dbReference>
<keyword evidence="6" id="KW-0285">Flavoprotein</keyword>
<keyword evidence="10" id="KW-1185">Reference proteome</keyword>
<proteinExistence type="inferred from homology"/>
<evidence type="ECO:0000256" key="2">
    <source>
        <dbReference type="ARBA" id="ARBA00005817"/>
    </source>
</evidence>
<evidence type="ECO:0000313" key="9">
    <source>
        <dbReference type="EMBL" id="OBA25999.1"/>
    </source>
</evidence>
<feature type="binding site" evidence="6">
    <location>
        <begin position="217"/>
        <end position="224"/>
    </location>
    <ligand>
        <name>FAD</name>
        <dbReference type="ChEBI" id="CHEBI:57692"/>
    </ligand>
</feature>
<dbReference type="GO" id="GO:0050660">
    <property type="term" value="F:flavin adenine dinucleotide binding"/>
    <property type="evidence" value="ECO:0007669"/>
    <property type="project" value="InterPro"/>
</dbReference>
<comment type="subunit">
    <text evidence="3">Heterodimer of an alpha and a beta subunit.</text>
</comment>
<dbReference type="GO" id="GO:0005759">
    <property type="term" value="C:mitochondrial matrix"/>
    <property type="evidence" value="ECO:0007669"/>
    <property type="project" value="UniProtKB-SubCell"/>
</dbReference>
<evidence type="ECO:0000313" key="10">
    <source>
        <dbReference type="Proteomes" id="UP000092321"/>
    </source>
</evidence>
<dbReference type="Gene3D" id="3.40.50.1220">
    <property type="entry name" value="TPP-binding domain"/>
    <property type="match status" value="1"/>
</dbReference>
<evidence type="ECO:0000256" key="5">
    <source>
        <dbReference type="ARBA" id="ARBA00025416"/>
    </source>
</evidence>
<dbReference type="GO" id="GO:0009055">
    <property type="term" value="F:electron transfer activity"/>
    <property type="evidence" value="ECO:0007669"/>
    <property type="project" value="InterPro"/>
</dbReference>
<sequence length="268" mass="28960">PELVTNYLKAILKNEKDITNVIFNTQTLSKAIFPRLSAQLNIQPTNDIVKIVDENSFIKPMFAGNILSKVEYSPSHSGLKILTFRTGNFPLSESEQVTEINLNEQSNIASLPDSASISADTPFNKFVKVELPQDTGRPDLSQAKVIVTGGRGLKTKENFEKLITPLADSFANVAKYNNTKASIGATRAVVDLGFVNNSLQIGQTGKIVQPELYVACGVSGAIQHLAGMKGSKVVVGINKEEGQPLEQVSDYTLIGDVDTVLPELTAKV</sequence>
<gene>
    <name evidence="9" type="ORF">HANVADRAFT_12058</name>
</gene>
<dbReference type="GO" id="GO:0033539">
    <property type="term" value="P:fatty acid beta-oxidation using acyl-CoA dehydrogenase"/>
    <property type="evidence" value="ECO:0007669"/>
    <property type="project" value="TreeGrafter"/>
</dbReference>
<dbReference type="Gene3D" id="3.40.50.620">
    <property type="entry name" value="HUPs"/>
    <property type="match status" value="1"/>
</dbReference>
<organism evidence="9 10">
    <name type="scientific">Hanseniaspora valbyensis NRRL Y-1626</name>
    <dbReference type="NCBI Taxonomy" id="766949"/>
    <lineage>
        <taxon>Eukaryota</taxon>
        <taxon>Fungi</taxon>
        <taxon>Dikarya</taxon>
        <taxon>Ascomycota</taxon>
        <taxon>Saccharomycotina</taxon>
        <taxon>Saccharomycetes</taxon>
        <taxon>Saccharomycodales</taxon>
        <taxon>Saccharomycodaceae</taxon>
        <taxon>Hanseniaspora</taxon>
    </lineage>
</organism>
<dbReference type="PANTHER" id="PTHR43153">
    <property type="entry name" value="ELECTRON TRANSFER FLAVOPROTEIN ALPHA"/>
    <property type="match status" value="1"/>
</dbReference>
<comment type="subcellular location">
    <subcellularLocation>
        <location evidence="1">Mitochondrion matrix</location>
    </subcellularLocation>
</comment>
<dbReference type="InterPro" id="IPR014731">
    <property type="entry name" value="ETF_asu_C"/>
</dbReference>
<evidence type="ECO:0000256" key="1">
    <source>
        <dbReference type="ARBA" id="ARBA00004305"/>
    </source>
</evidence>
<evidence type="ECO:0000256" key="3">
    <source>
        <dbReference type="ARBA" id="ARBA00011355"/>
    </source>
</evidence>
<dbReference type="PANTHER" id="PTHR43153:SF1">
    <property type="entry name" value="ELECTRON TRANSFER FLAVOPROTEIN SUBUNIT ALPHA, MITOCHONDRIAL"/>
    <property type="match status" value="1"/>
</dbReference>
<comment type="similarity">
    <text evidence="2">Belongs to the ETF alpha-subunit/FixB family.</text>
</comment>
<feature type="non-terminal residue" evidence="9">
    <location>
        <position position="268"/>
    </location>
</feature>
<evidence type="ECO:0000256" key="4">
    <source>
        <dbReference type="ARBA" id="ARBA00020656"/>
    </source>
</evidence>
<dbReference type="InterPro" id="IPR001308">
    <property type="entry name" value="ETF_a/FixB"/>
</dbReference>
<name>A0A1B7TB77_9ASCO</name>
<feature type="non-terminal residue" evidence="9">
    <location>
        <position position="1"/>
    </location>
</feature>
<dbReference type="PIRSF" id="PIRSF000089">
    <property type="entry name" value="Electra_flavoP_a"/>
    <property type="match status" value="1"/>
</dbReference>
<dbReference type="EMBL" id="LXPE01000028">
    <property type="protein sequence ID" value="OBA25999.1"/>
    <property type="molecule type" value="Genomic_DNA"/>
</dbReference>
<dbReference type="AlphaFoldDB" id="A0A1B7TB77"/>
<dbReference type="Proteomes" id="UP000092321">
    <property type="component" value="Unassembled WGS sequence"/>
</dbReference>
<comment type="cofactor">
    <cofactor evidence="6">
        <name>FAD</name>
        <dbReference type="ChEBI" id="CHEBI:57692"/>
    </cofactor>
    <text evidence="6">Binds 1 FAD per dimer.</text>
</comment>
<protein>
    <recommendedName>
        <fullName evidence="4">Probable electron transfer flavoprotein subunit alpha, mitochondrial</fullName>
    </recommendedName>
</protein>
<keyword evidence="6" id="KW-0274">FAD</keyword>
<dbReference type="Pfam" id="PF01012">
    <property type="entry name" value="ETF"/>
    <property type="match status" value="1"/>
</dbReference>
<evidence type="ECO:0000259" key="7">
    <source>
        <dbReference type="Pfam" id="PF00766"/>
    </source>
</evidence>
<feature type="domain" description="Electron transfer flavoprotein alpha subunit C-terminal" evidence="7">
    <location>
        <begin position="139"/>
        <end position="229"/>
    </location>
</feature>
<dbReference type="Pfam" id="PF00766">
    <property type="entry name" value="ETF_alpha"/>
    <property type="match status" value="1"/>
</dbReference>
<comment type="function">
    <text evidence="5">The electron transfer flavoprotein serves as a specific electron acceptor for several dehydrogenases, including five acyl-CoA dehydrogenases, glutaryl-CoA and sarcosine dehydrogenase. It transfers the electrons to the main mitochondrial respiratory chain via ETF-ubiquinone oxidoreductase (ETF dehydrogenase).</text>
</comment>
<comment type="caution">
    <text evidence="9">The sequence shown here is derived from an EMBL/GenBank/DDBJ whole genome shotgun (WGS) entry which is preliminary data.</text>
</comment>
<dbReference type="InterPro" id="IPR014729">
    <property type="entry name" value="Rossmann-like_a/b/a_fold"/>
</dbReference>
<evidence type="ECO:0000256" key="6">
    <source>
        <dbReference type="PIRSR" id="PIRSR000089-1"/>
    </source>
</evidence>
<feature type="binding site" evidence="6">
    <location>
        <position position="238"/>
    </location>
    <ligand>
        <name>FAD</name>
        <dbReference type="ChEBI" id="CHEBI:57692"/>
    </ligand>
</feature>
<feature type="domain" description="Electron transfer flavoprotein alpha/beta-subunit N-terminal" evidence="8">
    <location>
        <begin position="4"/>
        <end position="94"/>
    </location>
</feature>
<dbReference type="OrthoDB" id="1715808at2759"/>
<dbReference type="SUPFAM" id="SSF52402">
    <property type="entry name" value="Adenine nucleotide alpha hydrolases-like"/>
    <property type="match status" value="1"/>
</dbReference>
<dbReference type="InterPro" id="IPR029035">
    <property type="entry name" value="DHS-like_NAD/FAD-binding_dom"/>
</dbReference>
<accession>A0A1B7TB77</accession>
<feature type="binding site" evidence="6">
    <location>
        <begin position="200"/>
        <end position="204"/>
    </location>
    <ligand>
        <name>FAD</name>
        <dbReference type="ChEBI" id="CHEBI:57692"/>
    </ligand>
</feature>
<feature type="binding site" evidence="6">
    <location>
        <begin position="186"/>
        <end position="187"/>
    </location>
    <ligand>
        <name>FAD</name>
        <dbReference type="ChEBI" id="CHEBI:57692"/>
    </ligand>
</feature>